<dbReference type="CDD" id="cd07563">
    <property type="entry name" value="Peptidase_S41_IRBP"/>
    <property type="match status" value="1"/>
</dbReference>
<dbReference type="InterPro" id="IPR005151">
    <property type="entry name" value="Tail-specific_protease"/>
</dbReference>
<dbReference type="Proteomes" id="UP000623926">
    <property type="component" value="Chromosome"/>
</dbReference>
<dbReference type="EMBL" id="CP070249">
    <property type="protein sequence ID" value="QRV43256.1"/>
    <property type="molecule type" value="Genomic_DNA"/>
</dbReference>
<feature type="signal peptide" evidence="2">
    <location>
        <begin position="1"/>
        <end position="28"/>
    </location>
</feature>
<dbReference type="Gene3D" id="3.30.750.44">
    <property type="match status" value="1"/>
</dbReference>
<dbReference type="InterPro" id="IPR028204">
    <property type="entry name" value="Tricorn_C1"/>
</dbReference>
<dbReference type="EMBL" id="CP070245">
    <property type="protein sequence ID" value="QRV34550.1"/>
    <property type="molecule type" value="Genomic_DNA"/>
</dbReference>
<feature type="region of interest" description="Disordered" evidence="1">
    <location>
        <begin position="81"/>
        <end position="111"/>
    </location>
</feature>
<dbReference type="Pfam" id="PF14684">
    <property type="entry name" value="Tricorn_C1"/>
    <property type="match status" value="1"/>
</dbReference>
<feature type="domain" description="Tail specific protease" evidence="3">
    <location>
        <begin position="232"/>
        <end position="457"/>
    </location>
</feature>
<dbReference type="Pfam" id="PF03572">
    <property type="entry name" value="Peptidase_S41"/>
    <property type="match status" value="1"/>
</dbReference>
<name>A0ABD7CTK9_9ACTN</name>
<dbReference type="GeneID" id="63982422"/>
<evidence type="ECO:0000256" key="1">
    <source>
        <dbReference type="SAM" id="MobiDB-lite"/>
    </source>
</evidence>
<dbReference type="SUPFAM" id="SSF52096">
    <property type="entry name" value="ClpP/crotonase"/>
    <property type="match status" value="1"/>
</dbReference>
<evidence type="ECO:0000313" key="6">
    <source>
        <dbReference type="Proteomes" id="UP000598054"/>
    </source>
</evidence>
<dbReference type="AlphaFoldDB" id="A0ABD7CTK9"/>
<evidence type="ECO:0000259" key="3">
    <source>
        <dbReference type="SMART" id="SM00245"/>
    </source>
</evidence>
<dbReference type="Gene3D" id="3.90.226.10">
    <property type="entry name" value="2-enoyl-CoA Hydratase, Chain A, domain 1"/>
    <property type="match status" value="1"/>
</dbReference>
<sequence>MSLTVRRRRVPFRAVALALTLAALPAMTTGTGTPGNSASGSPSLEGLWQSTGYGTVVSVGERRLRTYETTRVSCLPGRLEAERSGSSRADGAVDFTPADSEEAGRITLTPGSDDSGDVIRLRFADNAGFRTLHRVHELPERCGHKPPTDPRAVFDTFWQTYAENYPSFPAKGVDWAAVRDRYRPAITADTTDAELFGVLEDMIKPLHDAHTSIVAGRKQRFVGRRADTEAPTSDTVTKIEKATAASVGTPQQRWGLGAIGYADLPGRIGYLRITRFADFTEDGDYARDRAELDKALDAVFTEPRTHGSKALRALVIDLRFNGGGSDPLGLRIASRLTARAYTAYTKQARDNTVAAERFTSAQPIEVSPRTGDPVYTGPLAVLTGRLTVSAGETFTQALMNRSPAPVRIGENTQGAFSDTMDRVLPNGWTFTLPNERYLASNGRAFDGTGIAPTIRVPVFTDEDFAARRDGALARARELFG</sequence>
<accession>A0ABD7CTK9</accession>
<evidence type="ECO:0000313" key="4">
    <source>
        <dbReference type="EMBL" id="QRV34550.1"/>
    </source>
</evidence>
<dbReference type="Proteomes" id="UP000598054">
    <property type="component" value="Chromosome"/>
</dbReference>
<evidence type="ECO:0000256" key="2">
    <source>
        <dbReference type="SAM" id="SignalP"/>
    </source>
</evidence>
<organism evidence="4 7">
    <name type="scientific">Streptomyces californicus</name>
    <dbReference type="NCBI Taxonomy" id="67351"/>
    <lineage>
        <taxon>Bacteria</taxon>
        <taxon>Bacillati</taxon>
        <taxon>Actinomycetota</taxon>
        <taxon>Actinomycetes</taxon>
        <taxon>Kitasatosporales</taxon>
        <taxon>Streptomycetaceae</taxon>
        <taxon>Streptomyces</taxon>
    </lineage>
</organism>
<dbReference type="PANTHER" id="PTHR11261">
    <property type="entry name" value="INTERPHOTORECEPTOR RETINOID-BINDING PROTEIN"/>
    <property type="match status" value="1"/>
</dbReference>
<protein>
    <submittedName>
        <fullName evidence="4">S41 family peptidase</fullName>
    </submittedName>
</protein>
<proteinExistence type="predicted"/>
<evidence type="ECO:0000313" key="5">
    <source>
        <dbReference type="EMBL" id="QRV43256.1"/>
    </source>
</evidence>
<feature type="chain" id="PRO_5044727461" evidence="2">
    <location>
        <begin position="29"/>
        <end position="480"/>
    </location>
</feature>
<keyword evidence="2" id="KW-0732">Signal</keyword>
<dbReference type="InterPro" id="IPR029045">
    <property type="entry name" value="ClpP/crotonase-like_dom_sf"/>
</dbReference>
<gene>
    <name evidence="5" type="ORF">I6J41_22905</name>
    <name evidence="4" type="ORF">I6J42_11105</name>
</gene>
<dbReference type="PANTHER" id="PTHR11261:SF3">
    <property type="entry name" value="RETINOL-BINDING PROTEIN 3"/>
    <property type="match status" value="1"/>
</dbReference>
<dbReference type="SMART" id="SM00245">
    <property type="entry name" value="TSPc"/>
    <property type="match status" value="1"/>
</dbReference>
<reference evidence="6 7" key="1">
    <citation type="submission" date="2021-02" db="EMBL/GenBank/DDBJ databases">
        <title>FDA dAtabase for Regulatory Grade micrObial Sequences (FDA-ARGOS): Supporting development and validation of Infectious Disease Dx tests.</title>
        <authorList>
            <person name="Sproer C."/>
            <person name="Gronow S."/>
            <person name="Severitt S."/>
            <person name="Schroder I."/>
            <person name="Tallon L."/>
            <person name="Sadzewicz L."/>
            <person name="Zhao X."/>
            <person name="Boylan J."/>
            <person name="Ott S."/>
            <person name="Bowen H."/>
            <person name="Vavikolanu K."/>
            <person name="Mehta A."/>
            <person name="Aluvathingal J."/>
            <person name="Nadendla S."/>
            <person name="Lowell S."/>
            <person name="Myers T."/>
            <person name="Yan Y."/>
            <person name="Sichtig H."/>
        </authorList>
    </citation>
    <scope>NUCLEOTIDE SEQUENCE [LARGE SCALE GENOMIC DNA]</scope>
    <source>
        <strain evidence="5 6">FDAARGOS_1211</strain>
        <strain evidence="4 7">FDAARGOS_1212</strain>
    </source>
</reference>
<evidence type="ECO:0000313" key="7">
    <source>
        <dbReference type="Proteomes" id="UP000623926"/>
    </source>
</evidence>
<dbReference type="RefSeq" id="WP_030115238.1">
    <property type="nucleotide sequence ID" value="NZ_CP070242.1"/>
</dbReference>
<keyword evidence="6" id="KW-1185">Reference proteome</keyword>